<protein>
    <submittedName>
        <fullName evidence="1">Uncharacterized protein</fullName>
    </submittedName>
</protein>
<proteinExistence type="predicted"/>
<gene>
    <name evidence="1" type="ORF">SAMN05444851_2955</name>
</gene>
<keyword evidence="2" id="KW-1185">Reference proteome</keyword>
<dbReference type="AlphaFoldDB" id="A0A1I0QW28"/>
<dbReference type="EMBL" id="FOJB01000001">
    <property type="protein sequence ID" value="SEW31212.1"/>
    <property type="molecule type" value="Genomic_DNA"/>
</dbReference>
<name>A0A1I0QW28_9RHOB</name>
<dbReference type="STRING" id="1173584.SAMN05444851_2955"/>
<sequence>MTVVVKLSHRETVRLDRAQLERMYVQWGPVRADKEVNQALEDLAIGMADVQKSHRQGRTEDLRDQVRNLIAIANRIGMTSLGRVARDVLDLSNTSDLPAFNATVARLGRISERSLIAVWDIQDMSI</sequence>
<evidence type="ECO:0000313" key="2">
    <source>
        <dbReference type="Proteomes" id="UP000199650"/>
    </source>
</evidence>
<dbReference type="OrthoDB" id="7873775at2"/>
<dbReference type="Proteomes" id="UP000199650">
    <property type="component" value="Unassembled WGS sequence"/>
</dbReference>
<evidence type="ECO:0000313" key="1">
    <source>
        <dbReference type="EMBL" id="SEW31212.1"/>
    </source>
</evidence>
<dbReference type="RefSeq" id="WP_143064346.1">
    <property type="nucleotide sequence ID" value="NZ_FOJB01000001.1"/>
</dbReference>
<reference evidence="1 2" key="1">
    <citation type="submission" date="2016-10" db="EMBL/GenBank/DDBJ databases">
        <authorList>
            <person name="de Groot N.N."/>
        </authorList>
    </citation>
    <scope>NUCLEOTIDE SEQUENCE [LARGE SCALE GENOMIC DNA]</scope>
    <source>
        <strain evidence="1 2">DSM 29439</strain>
    </source>
</reference>
<accession>A0A1I0QW28</accession>
<organism evidence="1 2">
    <name type="scientific">Aliiroseovarius sediminilitoris</name>
    <dbReference type="NCBI Taxonomy" id="1173584"/>
    <lineage>
        <taxon>Bacteria</taxon>
        <taxon>Pseudomonadati</taxon>
        <taxon>Pseudomonadota</taxon>
        <taxon>Alphaproteobacteria</taxon>
        <taxon>Rhodobacterales</taxon>
        <taxon>Paracoccaceae</taxon>
        <taxon>Aliiroseovarius</taxon>
    </lineage>
</organism>